<evidence type="ECO:0000256" key="1">
    <source>
        <dbReference type="SAM" id="SignalP"/>
    </source>
</evidence>
<dbReference type="EMBL" id="CAXKWB010012391">
    <property type="protein sequence ID" value="CAL4104471.1"/>
    <property type="molecule type" value="Genomic_DNA"/>
</dbReference>
<accession>A0AAV2QWD6</accession>
<dbReference type="Proteomes" id="UP001497623">
    <property type="component" value="Unassembled WGS sequence"/>
</dbReference>
<feature type="chain" id="PRO_5043988086" evidence="1">
    <location>
        <begin position="19"/>
        <end position="142"/>
    </location>
</feature>
<organism evidence="2 3">
    <name type="scientific">Meganyctiphanes norvegica</name>
    <name type="common">Northern krill</name>
    <name type="synonym">Thysanopoda norvegica</name>
    <dbReference type="NCBI Taxonomy" id="48144"/>
    <lineage>
        <taxon>Eukaryota</taxon>
        <taxon>Metazoa</taxon>
        <taxon>Ecdysozoa</taxon>
        <taxon>Arthropoda</taxon>
        <taxon>Crustacea</taxon>
        <taxon>Multicrustacea</taxon>
        <taxon>Malacostraca</taxon>
        <taxon>Eumalacostraca</taxon>
        <taxon>Eucarida</taxon>
        <taxon>Euphausiacea</taxon>
        <taxon>Euphausiidae</taxon>
        <taxon>Meganyctiphanes</taxon>
    </lineage>
</organism>
<comment type="caution">
    <text evidence="2">The sequence shown here is derived from an EMBL/GenBank/DDBJ whole genome shotgun (WGS) entry which is preliminary data.</text>
</comment>
<gene>
    <name evidence="2" type="ORF">MNOR_LOCUS17782</name>
</gene>
<evidence type="ECO:0000313" key="2">
    <source>
        <dbReference type="EMBL" id="CAL4104471.1"/>
    </source>
</evidence>
<name>A0AAV2QWD6_MEGNR</name>
<dbReference type="AlphaFoldDB" id="A0AAV2QWD6"/>
<feature type="signal peptide" evidence="1">
    <location>
        <begin position="1"/>
        <end position="18"/>
    </location>
</feature>
<sequence>MMKICVAVLISFVALVGAQQSPATHTCKCGAYITLDNVEYEIFILHVPTFDALSCYDTKECKQSCDAEWKRMTDDGDLKHELANGYTVGEELCTGLKHGHGILFCNKKPVYVYSNTCDGPWIWNGVTSAEELCCHDGRYTDC</sequence>
<evidence type="ECO:0000313" key="3">
    <source>
        <dbReference type="Proteomes" id="UP001497623"/>
    </source>
</evidence>
<protein>
    <submittedName>
        <fullName evidence="2">Uncharacterized protein</fullName>
    </submittedName>
</protein>
<keyword evidence="3" id="KW-1185">Reference proteome</keyword>
<reference evidence="2 3" key="1">
    <citation type="submission" date="2024-05" db="EMBL/GenBank/DDBJ databases">
        <authorList>
            <person name="Wallberg A."/>
        </authorList>
    </citation>
    <scope>NUCLEOTIDE SEQUENCE [LARGE SCALE GENOMIC DNA]</scope>
</reference>
<proteinExistence type="predicted"/>
<keyword evidence="1" id="KW-0732">Signal</keyword>